<accession>A0A167R748</accession>
<evidence type="ECO:0000313" key="3">
    <source>
        <dbReference type="Proteomes" id="UP000076738"/>
    </source>
</evidence>
<gene>
    <name evidence="2" type="ORF">CALVIDRAFT_560583</name>
</gene>
<evidence type="ECO:0000313" key="2">
    <source>
        <dbReference type="EMBL" id="KZP00628.1"/>
    </source>
</evidence>
<proteinExistence type="predicted"/>
<protein>
    <submittedName>
        <fullName evidence="2">Uncharacterized protein</fullName>
    </submittedName>
</protein>
<organism evidence="2 3">
    <name type="scientific">Calocera viscosa (strain TUFC12733)</name>
    <dbReference type="NCBI Taxonomy" id="1330018"/>
    <lineage>
        <taxon>Eukaryota</taxon>
        <taxon>Fungi</taxon>
        <taxon>Dikarya</taxon>
        <taxon>Basidiomycota</taxon>
        <taxon>Agaricomycotina</taxon>
        <taxon>Dacrymycetes</taxon>
        <taxon>Dacrymycetales</taxon>
        <taxon>Dacrymycetaceae</taxon>
        <taxon>Calocera</taxon>
    </lineage>
</organism>
<dbReference type="AlphaFoldDB" id="A0A167R748"/>
<sequence length="65" mass="7044">MADQPILSHTLCNLVPPNGGGEQPAEPVPTPAENNPMMSVKVNGDAVDEKLEEIREEGQMIVLYE</sequence>
<evidence type="ECO:0000256" key="1">
    <source>
        <dbReference type="SAM" id="MobiDB-lite"/>
    </source>
</evidence>
<reference evidence="2 3" key="1">
    <citation type="journal article" date="2016" name="Mol. Biol. Evol.">
        <title>Comparative Genomics of Early-Diverging Mushroom-Forming Fungi Provides Insights into the Origins of Lignocellulose Decay Capabilities.</title>
        <authorList>
            <person name="Nagy L.G."/>
            <person name="Riley R."/>
            <person name="Tritt A."/>
            <person name="Adam C."/>
            <person name="Daum C."/>
            <person name="Floudas D."/>
            <person name="Sun H."/>
            <person name="Yadav J.S."/>
            <person name="Pangilinan J."/>
            <person name="Larsson K.H."/>
            <person name="Matsuura K."/>
            <person name="Barry K."/>
            <person name="Labutti K."/>
            <person name="Kuo R."/>
            <person name="Ohm R.A."/>
            <person name="Bhattacharya S.S."/>
            <person name="Shirouzu T."/>
            <person name="Yoshinaga Y."/>
            <person name="Martin F.M."/>
            <person name="Grigoriev I.V."/>
            <person name="Hibbett D.S."/>
        </authorList>
    </citation>
    <scope>NUCLEOTIDE SEQUENCE [LARGE SCALE GENOMIC DNA]</scope>
    <source>
        <strain evidence="2 3">TUFC12733</strain>
    </source>
</reference>
<keyword evidence="3" id="KW-1185">Reference proteome</keyword>
<dbReference type="Proteomes" id="UP000076738">
    <property type="component" value="Unassembled WGS sequence"/>
</dbReference>
<feature type="region of interest" description="Disordered" evidence="1">
    <location>
        <begin position="15"/>
        <end position="37"/>
    </location>
</feature>
<dbReference type="EMBL" id="KV417269">
    <property type="protein sequence ID" value="KZP00628.1"/>
    <property type="molecule type" value="Genomic_DNA"/>
</dbReference>
<name>A0A167R748_CALVF</name>